<reference evidence="1 2" key="1">
    <citation type="submission" date="2017-08" db="EMBL/GenBank/DDBJ databases">
        <title>Characterization and complete genome sequence of novel bacteriophage infecting the causal agent of bacterial fruit blotch, Acidovorax citrulli.</title>
        <authorList>
            <person name="Midani A.R."/>
            <person name="Park S.-H."/>
            <person name="Choi T.-J."/>
        </authorList>
    </citation>
    <scope>NUCLEOTIDE SEQUENCE [LARGE SCALE GENOMIC DNA]</scope>
</reference>
<dbReference type="EMBL" id="KY979132">
    <property type="protein sequence ID" value="ASS33932.1"/>
    <property type="molecule type" value="Genomic_DNA"/>
</dbReference>
<dbReference type="RefSeq" id="YP_009609667.1">
    <property type="nucleotide sequence ID" value="NC_041997.1"/>
</dbReference>
<evidence type="ECO:0000313" key="2">
    <source>
        <dbReference type="Proteomes" id="UP000224101"/>
    </source>
</evidence>
<organism evidence="1 2">
    <name type="scientific">Acidovorax phage ACP17</name>
    <dbReference type="NCBI Taxonomy" id="2010329"/>
    <lineage>
        <taxon>Viruses</taxon>
        <taxon>Duplodnaviria</taxon>
        <taxon>Heunggongvirae</taxon>
        <taxon>Uroviricota</taxon>
        <taxon>Caudoviricetes</taxon>
        <taxon>Busanvirus</taxon>
        <taxon>Busanvirus ACP17</taxon>
    </lineage>
</organism>
<dbReference type="GeneID" id="40085752"/>
<sequence>MKAKSVIYWIYCWVNATWGRSVEIKRSWLRKHYSVNRNDIELHVPKSIGGRAFCARMRAELLSKGWTPKKEWGDTYWIVRGKWLLLLTIRETPEGASISIYEHDAERC</sequence>
<protein>
    <submittedName>
        <fullName evidence="1">Uncharacterized protein</fullName>
    </submittedName>
</protein>
<evidence type="ECO:0000313" key="1">
    <source>
        <dbReference type="EMBL" id="ASS33932.1"/>
    </source>
</evidence>
<dbReference type="KEGG" id="vg:40085752"/>
<name>A0A223AIY9_9CAUD</name>
<dbReference type="Proteomes" id="UP000224101">
    <property type="component" value="Segment"/>
</dbReference>
<proteinExistence type="predicted"/>
<accession>A0A223AIY9</accession>
<keyword evidence="2" id="KW-1185">Reference proteome</keyword>